<dbReference type="EMBL" id="QRVK01000045">
    <property type="protein sequence ID" value="RGS37304.1"/>
    <property type="molecule type" value="Genomic_DNA"/>
</dbReference>
<dbReference type="AlphaFoldDB" id="A0A412IIQ3"/>
<evidence type="ECO:0000256" key="3">
    <source>
        <dbReference type="ARBA" id="ARBA00022960"/>
    </source>
</evidence>
<evidence type="ECO:0000256" key="2">
    <source>
        <dbReference type="ARBA" id="ARBA00022679"/>
    </source>
</evidence>
<feature type="compositionally biased region" description="Basic and acidic residues" evidence="7">
    <location>
        <begin position="67"/>
        <end position="80"/>
    </location>
</feature>
<evidence type="ECO:0000313" key="10">
    <source>
        <dbReference type="EMBL" id="RGS37304.1"/>
    </source>
</evidence>
<evidence type="ECO:0000256" key="8">
    <source>
        <dbReference type="SAM" id="Phobius"/>
    </source>
</evidence>
<evidence type="ECO:0000256" key="6">
    <source>
        <dbReference type="PROSITE-ProRule" id="PRU01373"/>
    </source>
</evidence>
<name>A0A412IIQ3_9FIRM</name>
<keyword evidence="3 6" id="KW-0133">Cell shape</keyword>
<evidence type="ECO:0000313" key="11">
    <source>
        <dbReference type="Proteomes" id="UP000283295"/>
    </source>
</evidence>
<dbReference type="InterPro" id="IPR013783">
    <property type="entry name" value="Ig-like_fold"/>
</dbReference>
<dbReference type="Gene3D" id="2.60.40.10">
    <property type="entry name" value="Immunoglobulins"/>
    <property type="match status" value="1"/>
</dbReference>
<dbReference type="Proteomes" id="UP000283295">
    <property type="component" value="Unassembled WGS sequence"/>
</dbReference>
<dbReference type="GO" id="GO:0071555">
    <property type="term" value="P:cell wall organization"/>
    <property type="evidence" value="ECO:0007669"/>
    <property type="project" value="UniProtKB-UniRule"/>
</dbReference>
<feature type="region of interest" description="Disordered" evidence="7">
    <location>
        <begin position="65"/>
        <end position="90"/>
    </location>
</feature>
<evidence type="ECO:0000256" key="7">
    <source>
        <dbReference type="SAM" id="MobiDB-lite"/>
    </source>
</evidence>
<evidence type="ECO:0000256" key="1">
    <source>
        <dbReference type="ARBA" id="ARBA00004752"/>
    </source>
</evidence>
<dbReference type="GO" id="GO:0016740">
    <property type="term" value="F:transferase activity"/>
    <property type="evidence" value="ECO:0007669"/>
    <property type="project" value="UniProtKB-KW"/>
</dbReference>
<feature type="domain" description="L,D-TPase catalytic" evidence="9">
    <location>
        <begin position="128"/>
        <end position="254"/>
    </location>
</feature>
<keyword evidence="5 6" id="KW-0961">Cell wall biogenesis/degradation</keyword>
<feature type="transmembrane region" description="Helical" evidence="8">
    <location>
        <begin position="21"/>
        <end position="42"/>
    </location>
</feature>
<dbReference type="GO" id="GO:0009252">
    <property type="term" value="P:peptidoglycan biosynthetic process"/>
    <property type="evidence" value="ECO:0007669"/>
    <property type="project" value="UniProtKB-UniPathway"/>
</dbReference>
<keyword evidence="2" id="KW-0808">Transferase</keyword>
<gene>
    <name evidence="10" type="ORF">DWX94_12405</name>
</gene>
<accession>A0A412IIQ3</accession>
<organism evidence="10 11">
    <name type="scientific">Coprococcus eutactus</name>
    <dbReference type="NCBI Taxonomy" id="33043"/>
    <lineage>
        <taxon>Bacteria</taxon>
        <taxon>Bacillati</taxon>
        <taxon>Bacillota</taxon>
        <taxon>Clostridia</taxon>
        <taxon>Lachnospirales</taxon>
        <taxon>Lachnospiraceae</taxon>
        <taxon>Coprococcus</taxon>
    </lineage>
</organism>
<keyword evidence="8" id="KW-0812">Transmembrane</keyword>
<dbReference type="GO" id="GO:0008360">
    <property type="term" value="P:regulation of cell shape"/>
    <property type="evidence" value="ECO:0007669"/>
    <property type="project" value="UniProtKB-UniRule"/>
</dbReference>
<dbReference type="InterPro" id="IPR032179">
    <property type="entry name" value="Cry22Aa_Ig-like"/>
</dbReference>
<comment type="pathway">
    <text evidence="1 6">Cell wall biogenesis; peptidoglycan biosynthesis.</text>
</comment>
<keyword evidence="8" id="KW-0472">Membrane</keyword>
<evidence type="ECO:0000256" key="4">
    <source>
        <dbReference type="ARBA" id="ARBA00022984"/>
    </source>
</evidence>
<dbReference type="UniPathway" id="UPA00219"/>
<protein>
    <submittedName>
        <fullName evidence="10">DUF5011 domain-containing protein</fullName>
    </submittedName>
</protein>
<feature type="active site" description="Proton donor/acceptor" evidence="6">
    <location>
        <position position="202"/>
    </location>
</feature>
<reference evidence="10 11" key="1">
    <citation type="submission" date="2018-08" db="EMBL/GenBank/DDBJ databases">
        <title>A genome reference for cultivated species of the human gut microbiota.</title>
        <authorList>
            <person name="Zou Y."/>
            <person name="Xue W."/>
            <person name="Luo G."/>
        </authorList>
    </citation>
    <scope>NUCLEOTIDE SEQUENCE [LARGE SCALE GENOMIC DNA]</scope>
    <source>
        <strain evidence="10 11">AF22-21</strain>
    </source>
</reference>
<dbReference type="PROSITE" id="PS52029">
    <property type="entry name" value="LD_TPASE"/>
    <property type="match status" value="1"/>
</dbReference>
<dbReference type="Pfam" id="PF16403">
    <property type="entry name" value="Bact_surface_Ig-like"/>
    <property type="match status" value="1"/>
</dbReference>
<sequence>MDNNNNKKNKNKKKRSKKYDIERMVIYAVSMILLALVISLAVKNYRLESKLDKLSGGEAVATGTTVESDKAGNDKSDKAGSTDVTQSTETALPLTVQGDVQYVDIDVPQKENQENYNGDDLEDNGYPYAIKINRQENIVTVYTLDAAGYYTVPVRAMRCSVSPIGETPTGLFNIALKWDWLALFDDCYGQYVSQIDGDTLFHSVPYLDTTKDSLETWEFNKLGTGASLGCVRLCVADTKWIYENCESGTYVDIFDSDYYGPLGRPVPVTKLENTDEQGWDPTDMVEENPTTGKAVIYGAESHSIEQGENYDTMAGVMAFNSQREDVTDQLKVEGTVDNTKVGKYNVKYSFTDQGKEISKSIVITVEDEAAPVITRMPVEIKVANYSGQNEELAQIVASYVTAQDEDTIIKNAVATDGNGHRLDGTDVSELKEDAICVAVGEVKAEPGTYSVVCCARDAAGNRSQYHTVKVTIVK</sequence>
<dbReference type="InterPro" id="IPR038063">
    <property type="entry name" value="Transpep_catalytic_dom"/>
</dbReference>
<feature type="active site" description="Nucleophile" evidence="6">
    <location>
        <position position="230"/>
    </location>
</feature>
<dbReference type="CDD" id="cd16913">
    <property type="entry name" value="YkuD_like"/>
    <property type="match status" value="1"/>
</dbReference>
<dbReference type="InterPro" id="IPR005490">
    <property type="entry name" value="LD_TPept_cat_dom"/>
</dbReference>
<dbReference type="SUPFAM" id="SSF141523">
    <property type="entry name" value="L,D-transpeptidase catalytic domain-like"/>
    <property type="match status" value="1"/>
</dbReference>
<evidence type="ECO:0000259" key="9">
    <source>
        <dbReference type="PROSITE" id="PS52029"/>
    </source>
</evidence>
<dbReference type="OrthoDB" id="177750at2"/>
<keyword evidence="8" id="KW-1133">Transmembrane helix</keyword>
<dbReference type="Gene3D" id="2.40.440.10">
    <property type="entry name" value="L,D-transpeptidase catalytic domain-like"/>
    <property type="match status" value="1"/>
</dbReference>
<proteinExistence type="predicted"/>
<dbReference type="Pfam" id="PF03734">
    <property type="entry name" value="YkuD"/>
    <property type="match status" value="1"/>
</dbReference>
<evidence type="ECO:0000256" key="5">
    <source>
        <dbReference type="ARBA" id="ARBA00023316"/>
    </source>
</evidence>
<comment type="caution">
    <text evidence="10">The sequence shown here is derived from an EMBL/GenBank/DDBJ whole genome shotgun (WGS) entry which is preliminary data.</text>
</comment>
<keyword evidence="4 6" id="KW-0573">Peptidoglycan synthesis</keyword>